<dbReference type="AlphaFoldDB" id="A0A4Y2CPP3"/>
<sequence>MKGGGEQATLDDISRRHNLSNKKIAEIRRVVGAGGILQGLPIDSLQRRSLFSISFENGGWGGQATLDDISRLHKLSYEIKGIEIRRVVRAGELSEGFTILF</sequence>
<dbReference type="Proteomes" id="UP000499080">
    <property type="component" value="Unassembled WGS sequence"/>
</dbReference>
<dbReference type="EMBL" id="BGPR01000218">
    <property type="protein sequence ID" value="GBM05727.1"/>
    <property type="molecule type" value="Genomic_DNA"/>
</dbReference>
<accession>A0A4Y2CPP3</accession>
<protein>
    <submittedName>
        <fullName evidence="1">Uncharacterized protein</fullName>
    </submittedName>
</protein>
<organism evidence="1 2">
    <name type="scientific">Araneus ventricosus</name>
    <name type="common">Orbweaver spider</name>
    <name type="synonym">Epeira ventricosa</name>
    <dbReference type="NCBI Taxonomy" id="182803"/>
    <lineage>
        <taxon>Eukaryota</taxon>
        <taxon>Metazoa</taxon>
        <taxon>Ecdysozoa</taxon>
        <taxon>Arthropoda</taxon>
        <taxon>Chelicerata</taxon>
        <taxon>Arachnida</taxon>
        <taxon>Araneae</taxon>
        <taxon>Araneomorphae</taxon>
        <taxon>Entelegynae</taxon>
        <taxon>Araneoidea</taxon>
        <taxon>Araneidae</taxon>
        <taxon>Araneus</taxon>
    </lineage>
</organism>
<evidence type="ECO:0000313" key="2">
    <source>
        <dbReference type="Proteomes" id="UP000499080"/>
    </source>
</evidence>
<evidence type="ECO:0000313" key="1">
    <source>
        <dbReference type="EMBL" id="GBM05727.1"/>
    </source>
</evidence>
<comment type="caution">
    <text evidence="1">The sequence shown here is derived from an EMBL/GenBank/DDBJ whole genome shotgun (WGS) entry which is preliminary data.</text>
</comment>
<proteinExistence type="predicted"/>
<keyword evidence="2" id="KW-1185">Reference proteome</keyword>
<reference evidence="1 2" key="1">
    <citation type="journal article" date="2019" name="Sci. Rep.">
        <title>Orb-weaving spider Araneus ventricosus genome elucidates the spidroin gene catalogue.</title>
        <authorList>
            <person name="Kono N."/>
            <person name="Nakamura H."/>
            <person name="Ohtoshi R."/>
            <person name="Moran D.A.P."/>
            <person name="Shinohara A."/>
            <person name="Yoshida Y."/>
            <person name="Fujiwara M."/>
            <person name="Mori M."/>
            <person name="Tomita M."/>
            <person name="Arakawa K."/>
        </authorList>
    </citation>
    <scope>NUCLEOTIDE SEQUENCE [LARGE SCALE GENOMIC DNA]</scope>
</reference>
<name>A0A4Y2CPP3_ARAVE</name>
<gene>
    <name evidence="1" type="ORF">AVEN_55822_1</name>
</gene>